<protein>
    <submittedName>
        <fullName evidence="2">LytH protein involved in methicillin resistance / N-acetylmuramoyl-L-alanine amidase domain protein</fullName>
        <ecNumber evidence="2">3.5.1.28</ecNumber>
    </submittedName>
</protein>
<dbReference type="EMBL" id="UHAQ01000004">
    <property type="protein sequence ID" value="SUK94892.1"/>
    <property type="molecule type" value="Genomic_DNA"/>
</dbReference>
<dbReference type="AlphaFoldDB" id="A0A380E4R6"/>
<dbReference type="GO" id="GO:0009253">
    <property type="term" value="P:peptidoglycan catabolic process"/>
    <property type="evidence" value="ECO:0007669"/>
    <property type="project" value="InterPro"/>
</dbReference>
<dbReference type="GO" id="GO:0008745">
    <property type="term" value="F:N-acetylmuramoyl-L-alanine amidase activity"/>
    <property type="evidence" value="ECO:0007669"/>
    <property type="project" value="UniProtKB-EC"/>
</dbReference>
<dbReference type="EC" id="3.5.1.28" evidence="2"/>
<dbReference type="Proteomes" id="UP000254502">
    <property type="component" value="Unassembled WGS sequence"/>
</dbReference>
<evidence type="ECO:0000313" key="2">
    <source>
        <dbReference type="EMBL" id="SUK94892.1"/>
    </source>
</evidence>
<accession>A0A380E4R6</accession>
<evidence type="ECO:0000313" key="3">
    <source>
        <dbReference type="Proteomes" id="UP000254502"/>
    </source>
</evidence>
<keyword evidence="2" id="KW-0378">Hydrolase</keyword>
<proteinExistence type="predicted"/>
<evidence type="ECO:0000259" key="1">
    <source>
        <dbReference type="Pfam" id="PF01520"/>
    </source>
</evidence>
<organism evidence="2 3">
    <name type="scientific">Staphylococcus aureus</name>
    <dbReference type="NCBI Taxonomy" id="1280"/>
    <lineage>
        <taxon>Bacteria</taxon>
        <taxon>Bacillati</taxon>
        <taxon>Bacillota</taxon>
        <taxon>Bacilli</taxon>
        <taxon>Bacillales</taxon>
        <taxon>Staphylococcaceae</taxon>
        <taxon>Staphylococcus</taxon>
    </lineage>
</organism>
<feature type="domain" description="MurNAc-LAA" evidence="1">
    <location>
        <begin position="1"/>
        <end position="49"/>
    </location>
</feature>
<dbReference type="Gene3D" id="3.40.630.40">
    <property type="entry name" value="Zn-dependent exopeptidases"/>
    <property type="match status" value="1"/>
</dbReference>
<reference evidence="2 3" key="1">
    <citation type="submission" date="2018-06" db="EMBL/GenBank/DDBJ databases">
        <authorList>
            <consortium name="Pathogen Informatics"/>
            <person name="Doyle S."/>
        </authorList>
    </citation>
    <scope>NUCLEOTIDE SEQUENCE [LARGE SCALE GENOMIC DNA]</scope>
    <source>
        <strain evidence="2 3">NCTC5664</strain>
    </source>
</reference>
<dbReference type="SUPFAM" id="SSF53187">
    <property type="entry name" value="Zn-dependent exopeptidases"/>
    <property type="match status" value="1"/>
</dbReference>
<name>A0A380E4R6_STAAU</name>
<gene>
    <name evidence="2" type="primary">lytH_2</name>
    <name evidence="2" type="ORF">NCTC5664_03596</name>
</gene>
<dbReference type="Pfam" id="PF01520">
    <property type="entry name" value="Amidase_3"/>
    <property type="match status" value="1"/>
</dbReference>
<dbReference type="InterPro" id="IPR002508">
    <property type="entry name" value="MurNAc-LAA_cat"/>
</dbReference>
<sequence>MSIHNDALESSNANGMTVYWYHDNQRALADTLDATIQKKGLLSNRGSRQEIIKC</sequence>